<comment type="caution">
    <text evidence="2">The sequence shown here is derived from an EMBL/GenBank/DDBJ whole genome shotgun (WGS) entry which is preliminary data.</text>
</comment>
<dbReference type="Proteomes" id="UP001209570">
    <property type="component" value="Unassembled WGS sequence"/>
</dbReference>
<dbReference type="AlphaFoldDB" id="A0AAD5Q2Y6"/>
<proteinExistence type="predicted"/>
<feature type="compositionally biased region" description="Polar residues" evidence="1">
    <location>
        <begin position="33"/>
        <end position="44"/>
    </location>
</feature>
<evidence type="ECO:0000256" key="1">
    <source>
        <dbReference type="SAM" id="MobiDB-lite"/>
    </source>
</evidence>
<reference evidence="2" key="1">
    <citation type="submission" date="2021-12" db="EMBL/GenBank/DDBJ databases">
        <title>Prjna785345.</title>
        <authorList>
            <person name="Rujirawat T."/>
            <person name="Krajaejun T."/>
        </authorList>
    </citation>
    <scope>NUCLEOTIDE SEQUENCE</scope>
    <source>
        <strain evidence="2">Pi057C3</strain>
    </source>
</reference>
<dbReference type="EMBL" id="JAKCXM010001576">
    <property type="protein sequence ID" value="KAJ0390825.1"/>
    <property type="molecule type" value="Genomic_DNA"/>
</dbReference>
<evidence type="ECO:0000313" key="3">
    <source>
        <dbReference type="Proteomes" id="UP001209570"/>
    </source>
</evidence>
<organism evidence="2 3">
    <name type="scientific">Pythium insidiosum</name>
    <name type="common">Pythiosis disease agent</name>
    <dbReference type="NCBI Taxonomy" id="114742"/>
    <lineage>
        <taxon>Eukaryota</taxon>
        <taxon>Sar</taxon>
        <taxon>Stramenopiles</taxon>
        <taxon>Oomycota</taxon>
        <taxon>Peronosporomycetes</taxon>
        <taxon>Pythiales</taxon>
        <taxon>Pythiaceae</taxon>
        <taxon>Pythium</taxon>
    </lineage>
</organism>
<accession>A0AAD5Q2Y6</accession>
<name>A0AAD5Q2Y6_PYTIN</name>
<protein>
    <submittedName>
        <fullName evidence="2">Uncharacterized protein</fullName>
    </submittedName>
</protein>
<feature type="compositionally biased region" description="Polar residues" evidence="1">
    <location>
        <begin position="1"/>
        <end position="12"/>
    </location>
</feature>
<keyword evidence="3" id="KW-1185">Reference proteome</keyword>
<feature type="region of interest" description="Disordered" evidence="1">
    <location>
        <begin position="1"/>
        <end position="44"/>
    </location>
</feature>
<evidence type="ECO:0000313" key="2">
    <source>
        <dbReference type="EMBL" id="KAJ0390825.1"/>
    </source>
</evidence>
<gene>
    <name evidence="2" type="ORF">P43SY_011445</name>
</gene>
<sequence>MNQPSELLSSRDATVLASSGKRKSFDKARSRRTTSNATLRAHQTVSKKEEMFGAAASAISERFVVNGERLRPRKSERAA</sequence>